<gene>
    <name evidence="1" type="ORF">DXB93_05175</name>
</gene>
<dbReference type="InterPro" id="IPR005358">
    <property type="entry name" value="Puta_zinc/iron-chelating_dom"/>
</dbReference>
<proteinExistence type="predicted"/>
<organism evidence="1 2">
    <name type="scientific">Thomasclavelia ramosa</name>
    <dbReference type="NCBI Taxonomy" id="1547"/>
    <lineage>
        <taxon>Bacteria</taxon>
        <taxon>Bacillati</taxon>
        <taxon>Bacillota</taxon>
        <taxon>Erysipelotrichia</taxon>
        <taxon>Erysipelotrichales</taxon>
        <taxon>Coprobacillaceae</taxon>
        <taxon>Thomasclavelia</taxon>
    </lineage>
</organism>
<comment type="caution">
    <text evidence="1">The sequence shown here is derived from an EMBL/GenBank/DDBJ whole genome shotgun (WGS) entry which is preliminary data.</text>
</comment>
<dbReference type="EMBL" id="QUSL01000005">
    <property type="protein sequence ID" value="RGD86556.1"/>
    <property type="molecule type" value="Genomic_DNA"/>
</dbReference>
<dbReference type="AlphaFoldDB" id="A0A3E3EFD8"/>
<protein>
    <submittedName>
        <fullName evidence="1">YkgJ family cysteine cluster protein</fullName>
    </submittedName>
</protein>
<dbReference type="Pfam" id="PF03692">
    <property type="entry name" value="CxxCxxCC"/>
    <property type="match status" value="1"/>
</dbReference>
<accession>A0A3E3EFD8</accession>
<sequence>MVCNLKNGSCSKCGGCCSNILPLTNNEKNKIKKIIKKRKLKPSYHIPLNGFDMTCPVLDSNSRCRIYEDRPNICRVYRCDKSIEQGAVEFYRSLTAKAKPVIMRDLFNE</sequence>
<name>A0A3E3EFD8_9FIRM</name>
<dbReference type="RefSeq" id="WP_117580834.1">
    <property type="nucleotide sequence ID" value="NZ_QUSL01000005.1"/>
</dbReference>
<evidence type="ECO:0000313" key="2">
    <source>
        <dbReference type="Proteomes" id="UP000261032"/>
    </source>
</evidence>
<dbReference type="Proteomes" id="UP000261032">
    <property type="component" value="Unassembled WGS sequence"/>
</dbReference>
<reference evidence="1 2" key="1">
    <citation type="submission" date="2018-08" db="EMBL/GenBank/DDBJ databases">
        <title>A genome reference for cultivated species of the human gut microbiota.</title>
        <authorList>
            <person name="Zou Y."/>
            <person name="Xue W."/>
            <person name="Luo G."/>
        </authorList>
    </citation>
    <scope>NUCLEOTIDE SEQUENCE [LARGE SCALE GENOMIC DNA]</scope>
    <source>
        <strain evidence="1 2">OM06-4</strain>
    </source>
</reference>
<evidence type="ECO:0000313" key="1">
    <source>
        <dbReference type="EMBL" id="RGD86556.1"/>
    </source>
</evidence>